<dbReference type="Proteomes" id="UP000198923">
    <property type="component" value="Unassembled WGS sequence"/>
</dbReference>
<feature type="compositionally biased region" description="Basic and acidic residues" evidence="7">
    <location>
        <begin position="274"/>
        <end position="284"/>
    </location>
</feature>
<dbReference type="Pfam" id="PF00069">
    <property type="entry name" value="Pkinase"/>
    <property type="match status" value="1"/>
</dbReference>
<evidence type="ECO:0000256" key="2">
    <source>
        <dbReference type="ARBA" id="ARBA00022527"/>
    </source>
</evidence>
<evidence type="ECO:0000256" key="3">
    <source>
        <dbReference type="ARBA" id="ARBA00022679"/>
    </source>
</evidence>
<dbReference type="GO" id="GO:0005524">
    <property type="term" value="F:ATP binding"/>
    <property type="evidence" value="ECO:0007669"/>
    <property type="project" value="UniProtKB-KW"/>
</dbReference>
<keyword evidence="4" id="KW-0547">Nucleotide-binding</keyword>
<evidence type="ECO:0000256" key="8">
    <source>
        <dbReference type="SAM" id="Phobius"/>
    </source>
</evidence>
<evidence type="ECO:0000256" key="6">
    <source>
        <dbReference type="ARBA" id="ARBA00022840"/>
    </source>
</evidence>
<evidence type="ECO:0000313" key="10">
    <source>
        <dbReference type="EMBL" id="SDG62776.1"/>
    </source>
</evidence>
<keyword evidence="6" id="KW-0067">ATP-binding</keyword>
<reference evidence="10 11" key="1">
    <citation type="submission" date="2016-10" db="EMBL/GenBank/DDBJ databases">
        <authorList>
            <person name="de Groot N.N."/>
        </authorList>
    </citation>
    <scope>NUCLEOTIDE SEQUENCE [LARGE SCALE GENOMIC DNA]</scope>
    <source>
        <strain evidence="10 11">CPCC 201354</strain>
    </source>
</reference>
<dbReference type="OrthoDB" id="3679634at2"/>
<keyword evidence="8" id="KW-1133">Transmembrane helix</keyword>
<dbReference type="PANTHER" id="PTHR43289:SF6">
    <property type="entry name" value="SERINE_THREONINE-PROTEIN KINASE NEKL-3"/>
    <property type="match status" value="1"/>
</dbReference>
<keyword evidence="5 10" id="KW-0418">Kinase</keyword>
<dbReference type="CDD" id="cd14014">
    <property type="entry name" value="STKc_PknB_like"/>
    <property type="match status" value="1"/>
</dbReference>
<dbReference type="STRING" id="504805.SAMN05421505_10626"/>
<organism evidence="10 11">
    <name type="scientific">Sinosporangium album</name>
    <dbReference type="NCBI Taxonomy" id="504805"/>
    <lineage>
        <taxon>Bacteria</taxon>
        <taxon>Bacillati</taxon>
        <taxon>Actinomycetota</taxon>
        <taxon>Actinomycetes</taxon>
        <taxon>Streptosporangiales</taxon>
        <taxon>Streptosporangiaceae</taxon>
        <taxon>Sinosporangium</taxon>
    </lineage>
</organism>
<dbReference type="PROSITE" id="PS50011">
    <property type="entry name" value="PROTEIN_KINASE_DOM"/>
    <property type="match status" value="1"/>
</dbReference>
<feature type="domain" description="Protein kinase" evidence="9">
    <location>
        <begin position="11"/>
        <end position="270"/>
    </location>
</feature>
<dbReference type="InterPro" id="IPR000719">
    <property type="entry name" value="Prot_kinase_dom"/>
</dbReference>
<evidence type="ECO:0000256" key="4">
    <source>
        <dbReference type="ARBA" id="ARBA00022741"/>
    </source>
</evidence>
<accession>A0A1G7VSI7</accession>
<keyword evidence="11" id="KW-1185">Reference proteome</keyword>
<keyword evidence="8" id="KW-0472">Membrane</keyword>
<dbReference type="GO" id="GO:0004674">
    <property type="term" value="F:protein serine/threonine kinase activity"/>
    <property type="evidence" value="ECO:0007669"/>
    <property type="project" value="UniProtKB-KW"/>
</dbReference>
<dbReference type="EMBL" id="FNCN01000006">
    <property type="protein sequence ID" value="SDG62776.1"/>
    <property type="molecule type" value="Genomic_DNA"/>
</dbReference>
<dbReference type="PANTHER" id="PTHR43289">
    <property type="entry name" value="MITOGEN-ACTIVATED PROTEIN KINASE KINASE KINASE 20-RELATED"/>
    <property type="match status" value="1"/>
</dbReference>
<dbReference type="RefSeq" id="WP_093169726.1">
    <property type="nucleotide sequence ID" value="NZ_FNCN01000006.1"/>
</dbReference>
<feature type="region of interest" description="Disordered" evidence="7">
    <location>
        <begin position="234"/>
        <end position="302"/>
    </location>
</feature>
<evidence type="ECO:0000313" key="11">
    <source>
        <dbReference type="Proteomes" id="UP000198923"/>
    </source>
</evidence>
<dbReference type="AlphaFoldDB" id="A0A1G7VSI7"/>
<evidence type="ECO:0000256" key="1">
    <source>
        <dbReference type="ARBA" id="ARBA00012513"/>
    </source>
</evidence>
<name>A0A1G7VSI7_9ACTN</name>
<proteinExistence type="predicted"/>
<evidence type="ECO:0000256" key="7">
    <source>
        <dbReference type="SAM" id="MobiDB-lite"/>
    </source>
</evidence>
<evidence type="ECO:0000256" key="5">
    <source>
        <dbReference type="ARBA" id="ARBA00022777"/>
    </source>
</evidence>
<dbReference type="EC" id="2.7.11.1" evidence="1"/>
<feature type="compositionally biased region" description="Basic residues" evidence="7">
    <location>
        <begin position="289"/>
        <end position="302"/>
    </location>
</feature>
<keyword evidence="2" id="KW-0723">Serine/threonine-protein kinase</keyword>
<feature type="transmembrane region" description="Helical" evidence="8">
    <location>
        <begin position="306"/>
        <end position="328"/>
    </location>
</feature>
<keyword evidence="3" id="KW-0808">Transferase</keyword>
<dbReference type="Gene3D" id="3.30.200.20">
    <property type="entry name" value="Phosphorylase Kinase, domain 1"/>
    <property type="match status" value="1"/>
</dbReference>
<evidence type="ECO:0000259" key="9">
    <source>
        <dbReference type="PROSITE" id="PS50011"/>
    </source>
</evidence>
<protein>
    <recommendedName>
        <fullName evidence="1">non-specific serine/threonine protein kinase</fullName>
        <ecNumber evidence="1">2.7.11.1</ecNumber>
    </recommendedName>
</protein>
<dbReference type="Gene3D" id="1.10.510.10">
    <property type="entry name" value="Transferase(Phosphotransferase) domain 1"/>
    <property type="match status" value="1"/>
</dbReference>
<dbReference type="SUPFAM" id="SSF56112">
    <property type="entry name" value="Protein kinase-like (PK-like)"/>
    <property type="match status" value="1"/>
</dbReference>
<dbReference type="PROSITE" id="PS00108">
    <property type="entry name" value="PROTEIN_KINASE_ST"/>
    <property type="match status" value="1"/>
</dbReference>
<dbReference type="InterPro" id="IPR008271">
    <property type="entry name" value="Ser/Thr_kinase_AS"/>
</dbReference>
<sequence length="525" mass="55788">MIGQRHLAGRYRLLNPLGEGTTGTIWLASDDTLRRDVAIREVRLPPSVTPARLAEIREATLREANVAGRLRHPSIATVHDVIVEEGRPWLVMELLAGDALNQVVARGGPLPPHQVARVGVGVAGALAAAHAAGITHRDVKPGNVILTRTGRAVLTDFGLAVVEGEVAGDRTAHLVGAPSYIAPERLRGDGDGPAADVWALGATLYYAVEGVDPFPGERPVDVINRVLAGGLRPPERAGSLSPLLTRMLNPHPANRPRPGEVAEALSEPALGRTPKKETEREETGSAKPARPKGVPRKRRDTRKGRAALWAVLQVGTVAAVVAATAFTVNVAEAMKEPEPTPTPTKLSESPGGFAVPLDICPLVGAERLRELVPEVKLPGKPTNSGGCSWVSDGKGVSVHLIGQEKQWGTSPRSAHERFINLRNSTIPAGDVFWSWSEIKAKGRSARVTAPRLVRGIGEEAFIYDTYANRTSDNLEQSTVALRVDNLVLEVNYAVVDGEKDAAAIQRGAQTIATLVASALTARPTG</sequence>
<dbReference type="InterPro" id="IPR011009">
    <property type="entry name" value="Kinase-like_dom_sf"/>
</dbReference>
<dbReference type="SMART" id="SM00220">
    <property type="entry name" value="S_TKc"/>
    <property type="match status" value="1"/>
</dbReference>
<keyword evidence="8" id="KW-0812">Transmembrane</keyword>
<gene>
    <name evidence="10" type="ORF">SAMN05421505_10626</name>
</gene>